<feature type="domain" description="3-keto-alpha-glucoside-1,2-lyase/3-keto-2-hydroxy-glucal hydratase" evidence="1">
    <location>
        <begin position="36"/>
        <end position="235"/>
    </location>
</feature>
<protein>
    <recommendedName>
        <fullName evidence="1">3-keto-alpha-glucoside-1,2-lyase/3-keto-2-hydroxy-glucal hydratase domain-containing protein</fullName>
    </recommendedName>
</protein>
<dbReference type="Pfam" id="PF06439">
    <property type="entry name" value="3keto-disac_hyd"/>
    <property type="match status" value="1"/>
</dbReference>
<accession>A0A1I0RXE9</accession>
<gene>
    <name evidence="2" type="ORF">SAMN04488122_3475</name>
</gene>
<name>A0A1I0RXE9_9BACT</name>
<dbReference type="GO" id="GO:0016787">
    <property type="term" value="F:hydrolase activity"/>
    <property type="evidence" value="ECO:0007669"/>
    <property type="project" value="InterPro"/>
</dbReference>
<dbReference type="OrthoDB" id="659240at2"/>
<reference evidence="3" key="1">
    <citation type="submission" date="2016-10" db="EMBL/GenBank/DDBJ databases">
        <authorList>
            <person name="Varghese N."/>
            <person name="Submissions S."/>
        </authorList>
    </citation>
    <scope>NUCLEOTIDE SEQUENCE [LARGE SCALE GENOMIC DNA]</scope>
    <source>
        <strain evidence="3">DSM 3695</strain>
    </source>
</reference>
<dbReference type="Proteomes" id="UP000199310">
    <property type="component" value="Unassembled WGS sequence"/>
</dbReference>
<sequence>MKKLSVLIAVTAVLFTACGSPEVKDNELSGKEKEQGYQLLFDGKTLNGWHLYNQGDTASAWVAQDGELKCLPGTDAEHGDLVTDQEFENYELSFDWKISKEGNSGVFINVVEHPDNPTAWASGPEYQLLEKGHHDYEKEMKRSGCLYSFSPQLNPVELKSLEDWNHSVIRQEDGKIEFLLNGVVTAKEDFKSDQWKNAVANSNFKSFPAFGKQTKGRIALQDWNKGISFKNIKIRKIEKAMAAL</sequence>
<evidence type="ECO:0000259" key="1">
    <source>
        <dbReference type="Pfam" id="PF06439"/>
    </source>
</evidence>
<dbReference type="AlphaFoldDB" id="A0A1I0RXE9"/>
<dbReference type="EMBL" id="FOJG01000001">
    <property type="protein sequence ID" value="SEW45511.1"/>
    <property type="molecule type" value="Genomic_DNA"/>
</dbReference>
<evidence type="ECO:0000313" key="3">
    <source>
        <dbReference type="Proteomes" id="UP000199310"/>
    </source>
</evidence>
<dbReference type="STRING" id="29529.SAMN04488122_3475"/>
<dbReference type="RefSeq" id="WP_089896705.1">
    <property type="nucleotide sequence ID" value="NZ_FOJG01000001.1"/>
</dbReference>
<dbReference type="PROSITE" id="PS51257">
    <property type="entry name" value="PROKAR_LIPOPROTEIN"/>
    <property type="match status" value="1"/>
</dbReference>
<proteinExistence type="predicted"/>
<organism evidence="2 3">
    <name type="scientific">Chitinophaga arvensicola</name>
    <dbReference type="NCBI Taxonomy" id="29529"/>
    <lineage>
        <taxon>Bacteria</taxon>
        <taxon>Pseudomonadati</taxon>
        <taxon>Bacteroidota</taxon>
        <taxon>Chitinophagia</taxon>
        <taxon>Chitinophagales</taxon>
        <taxon>Chitinophagaceae</taxon>
        <taxon>Chitinophaga</taxon>
    </lineage>
</organism>
<dbReference type="InterPro" id="IPR010496">
    <property type="entry name" value="AL/BT2_dom"/>
</dbReference>
<keyword evidence="3" id="KW-1185">Reference proteome</keyword>
<evidence type="ECO:0000313" key="2">
    <source>
        <dbReference type="EMBL" id="SEW45511.1"/>
    </source>
</evidence>
<dbReference type="Gene3D" id="2.60.120.560">
    <property type="entry name" value="Exo-inulinase, domain 1"/>
    <property type="match status" value="1"/>
</dbReference>